<evidence type="ECO:0000313" key="3">
    <source>
        <dbReference type="Proteomes" id="UP000027931"/>
    </source>
</evidence>
<feature type="transmembrane region" description="Helical" evidence="1">
    <location>
        <begin position="80"/>
        <end position="100"/>
    </location>
</feature>
<gene>
    <name evidence="2" type="ORF">EL26_08650</name>
</gene>
<keyword evidence="3" id="KW-1185">Reference proteome</keyword>
<organism evidence="2 3">
    <name type="scientific">Tumebacillus flagellatus</name>
    <dbReference type="NCBI Taxonomy" id="1157490"/>
    <lineage>
        <taxon>Bacteria</taxon>
        <taxon>Bacillati</taxon>
        <taxon>Bacillota</taxon>
        <taxon>Bacilli</taxon>
        <taxon>Bacillales</taxon>
        <taxon>Alicyclobacillaceae</taxon>
        <taxon>Tumebacillus</taxon>
    </lineage>
</organism>
<dbReference type="Proteomes" id="UP000027931">
    <property type="component" value="Unassembled WGS sequence"/>
</dbReference>
<dbReference type="RefSeq" id="WP_038086605.1">
    <property type="nucleotide sequence ID" value="NZ_JMIR01000009.1"/>
</dbReference>
<dbReference type="STRING" id="1157490.EL26_08650"/>
<feature type="transmembrane region" description="Helical" evidence="1">
    <location>
        <begin position="45"/>
        <end position="68"/>
    </location>
</feature>
<evidence type="ECO:0000256" key="1">
    <source>
        <dbReference type="SAM" id="Phobius"/>
    </source>
</evidence>
<protein>
    <submittedName>
        <fullName evidence="2">Uncharacterized protein</fullName>
    </submittedName>
</protein>
<comment type="caution">
    <text evidence="2">The sequence shown here is derived from an EMBL/GenBank/DDBJ whole genome shotgun (WGS) entry which is preliminary data.</text>
</comment>
<keyword evidence="1" id="KW-0472">Membrane</keyword>
<proteinExistence type="predicted"/>
<name>A0A074LT79_9BACL</name>
<reference evidence="2 3" key="1">
    <citation type="journal article" date="2013" name="Int. J. Syst. Evol. Microbiol.">
        <title>Tumebacillus flagellatus sp. nov., an alpha-amylase/pullulanase-producing bacterium isolated from cassava wastewater.</title>
        <authorList>
            <person name="Wang Q."/>
            <person name="Xie N."/>
            <person name="Qin Y."/>
            <person name="Shen N."/>
            <person name="Zhu J."/>
            <person name="Mi H."/>
            <person name="Huang R."/>
        </authorList>
    </citation>
    <scope>NUCLEOTIDE SEQUENCE [LARGE SCALE GENOMIC DNA]</scope>
    <source>
        <strain evidence="2 3">GST4</strain>
    </source>
</reference>
<dbReference type="EMBL" id="JMIR01000009">
    <property type="protein sequence ID" value="KEO83710.1"/>
    <property type="molecule type" value="Genomic_DNA"/>
</dbReference>
<keyword evidence="1" id="KW-0812">Transmembrane</keyword>
<sequence length="108" mass="12458">MSDGDRTAFFHLVAVARCSVPPLVRLVPLLCVDSFLLRKKPLLRAALLIGYGWVMWGIEALCVHFQSFTFPHWDLIDSLVTYYLYLLLDALLLIWFRLTFSKSEVQVP</sequence>
<dbReference type="AlphaFoldDB" id="A0A074LT79"/>
<accession>A0A074LT79</accession>
<keyword evidence="1" id="KW-1133">Transmembrane helix</keyword>
<evidence type="ECO:0000313" key="2">
    <source>
        <dbReference type="EMBL" id="KEO83710.1"/>
    </source>
</evidence>